<gene>
    <name evidence="1" type="ORF">FIBSPDRAFT_887935</name>
</gene>
<evidence type="ECO:0000313" key="1">
    <source>
        <dbReference type="EMBL" id="KZP25691.1"/>
    </source>
</evidence>
<protein>
    <submittedName>
        <fullName evidence="1">Uncharacterized protein</fullName>
    </submittedName>
</protein>
<name>A0A166P3Z2_9AGAM</name>
<proteinExistence type="predicted"/>
<accession>A0A166P3Z2</accession>
<dbReference type="AlphaFoldDB" id="A0A166P3Z2"/>
<dbReference type="EMBL" id="KV417519">
    <property type="protein sequence ID" value="KZP25691.1"/>
    <property type="molecule type" value="Genomic_DNA"/>
</dbReference>
<dbReference type="Proteomes" id="UP000076532">
    <property type="component" value="Unassembled WGS sequence"/>
</dbReference>
<sequence length="114" mass="12886">MHRGFMAAEEYGRLNDHPRRKILTEIYEDMAGGYFRFEEIDQEQVVRHTLPSEIFAELDARKAARLRVSAAVAIATVVEPQLYRGFSLGDDIAVGGRRMSVRGCWARSAAGRRS</sequence>
<evidence type="ECO:0000313" key="2">
    <source>
        <dbReference type="Proteomes" id="UP000076532"/>
    </source>
</evidence>
<organism evidence="1 2">
    <name type="scientific">Athelia psychrophila</name>
    <dbReference type="NCBI Taxonomy" id="1759441"/>
    <lineage>
        <taxon>Eukaryota</taxon>
        <taxon>Fungi</taxon>
        <taxon>Dikarya</taxon>
        <taxon>Basidiomycota</taxon>
        <taxon>Agaricomycotina</taxon>
        <taxon>Agaricomycetes</taxon>
        <taxon>Agaricomycetidae</taxon>
        <taxon>Atheliales</taxon>
        <taxon>Atheliaceae</taxon>
        <taxon>Athelia</taxon>
    </lineage>
</organism>
<keyword evidence="2" id="KW-1185">Reference proteome</keyword>
<reference evidence="1 2" key="1">
    <citation type="journal article" date="2016" name="Mol. Biol. Evol.">
        <title>Comparative Genomics of Early-Diverging Mushroom-Forming Fungi Provides Insights into the Origins of Lignocellulose Decay Capabilities.</title>
        <authorList>
            <person name="Nagy L.G."/>
            <person name="Riley R."/>
            <person name="Tritt A."/>
            <person name="Adam C."/>
            <person name="Daum C."/>
            <person name="Floudas D."/>
            <person name="Sun H."/>
            <person name="Yadav J.S."/>
            <person name="Pangilinan J."/>
            <person name="Larsson K.H."/>
            <person name="Matsuura K."/>
            <person name="Barry K."/>
            <person name="Labutti K."/>
            <person name="Kuo R."/>
            <person name="Ohm R.A."/>
            <person name="Bhattacharya S.S."/>
            <person name="Shirouzu T."/>
            <person name="Yoshinaga Y."/>
            <person name="Martin F.M."/>
            <person name="Grigoriev I.V."/>
            <person name="Hibbett D.S."/>
        </authorList>
    </citation>
    <scope>NUCLEOTIDE SEQUENCE [LARGE SCALE GENOMIC DNA]</scope>
    <source>
        <strain evidence="1 2">CBS 109695</strain>
    </source>
</reference>